<organism evidence="1 2">
    <name type="scientific">Malus domestica</name>
    <name type="common">Apple</name>
    <name type="synonym">Pyrus malus</name>
    <dbReference type="NCBI Taxonomy" id="3750"/>
    <lineage>
        <taxon>Eukaryota</taxon>
        <taxon>Viridiplantae</taxon>
        <taxon>Streptophyta</taxon>
        <taxon>Embryophyta</taxon>
        <taxon>Tracheophyta</taxon>
        <taxon>Spermatophyta</taxon>
        <taxon>Magnoliopsida</taxon>
        <taxon>eudicotyledons</taxon>
        <taxon>Gunneridae</taxon>
        <taxon>Pentapetalae</taxon>
        <taxon>rosids</taxon>
        <taxon>fabids</taxon>
        <taxon>Rosales</taxon>
        <taxon>Rosaceae</taxon>
        <taxon>Amygdaloideae</taxon>
        <taxon>Maleae</taxon>
        <taxon>Malus</taxon>
    </lineage>
</organism>
<reference evidence="1 2" key="1">
    <citation type="submission" date="2018-10" db="EMBL/GenBank/DDBJ databases">
        <title>A high-quality apple genome assembly.</title>
        <authorList>
            <person name="Hu J."/>
        </authorList>
    </citation>
    <scope>NUCLEOTIDE SEQUENCE [LARGE SCALE GENOMIC DNA]</scope>
    <source>
        <strain evidence="2">cv. HFTH1</strain>
        <tissue evidence="1">Young leaf</tissue>
    </source>
</reference>
<dbReference type="AlphaFoldDB" id="A0A498JYT8"/>
<sequence>MLKPNNDFWAPFDHDTLLRTCSLLHGSPSSSAPPPCGGTSIYMGAHKDDWIITLAQFASKHLRYVRVVRASHTTVSSLLYHITLEA</sequence>
<gene>
    <name evidence="1" type="ORF">DVH24_000725</name>
</gene>
<dbReference type="Proteomes" id="UP000290289">
    <property type="component" value="Chromosome 4"/>
</dbReference>
<evidence type="ECO:0000313" key="2">
    <source>
        <dbReference type="Proteomes" id="UP000290289"/>
    </source>
</evidence>
<protein>
    <submittedName>
        <fullName evidence="1">Uncharacterized protein</fullName>
    </submittedName>
</protein>
<evidence type="ECO:0000313" key="1">
    <source>
        <dbReference type="EMBL" id="RXI00491.1"/>
    </source>
</evidence>
<accession>A0A498JYT8</accession>
<dbReference type="EMBL" id="RDQH01000330">
    <property type="protein sequence ID" value="RXI00491.1"/>
    <property type="molecule type" value="Genomic_DNA"/>
</dbReference>
<comment type="caution">
    <text evidence="1">The sequence shown here is derived from an EMBL/GenBank/DDBJ whole genome shotgun (WGS) entry which is preliminary data.</text>
</comment>
<keyword evidence="2" id="KW-1185">Reference proteome</keyword>
<name>A0A498JYT8_MALDO</name>
<proteinExistence type="predicted"/>